<sequence length="194" mass="20982">MLVRDVMTTPAVTVTADTPLKQVARLLDERSVTSLPVVDGHGHIVGVISEADVIMVAVPHDARAHETPRSLTREPTFTRTSQVMSRHPVTVSSWADLAEATDLMTSTSVKSLPVVDDGVLVGVVSRRDVIRTLARSDDRIEAELDDLLDGLDYGWLLEVVDGVVIADGPDDERERAIVRALASTVPGVVAVQFR</sequence>
<feature type="domain" description="CBS" evidence="3">
    <location>
        <begin position="7"/>
        <end position="67"/>
    </location>
</feature>
<dbReference type="PANTHER" id="PTHR43080:SF29">
    <property type="entry name" value="OS02G0818000 PROTEIN"/>
    <property type="match status" value="1"/>
</dbReference>
<dbReference type="AlphaFoldDB" id="A0A7W3P9E5"/>
<dbReference type="Pfam" id="PF00571">
    <property type="entry name" value="CBS"/>
    <property type="match status" value="2"/>
</dbReference>
<evidence type="ECO:0000259" key="3">
    <source>
        <dbReference type="PROSITE" id="PS51371"/>
    </source>
</evidence>
<protein>
    <submittedName>
        <fullName evidence="4">CBS domain-containing protein</fullName>
    </submittedName>
</protein>
<accession>A0A7W3P9E5</accession>
<keyword evidence="1 2" id="KW-0129">CBS domain</keyword>
<dbReference type="PROSITE" id="PS51371">
    <property type="entry name" value="CBS"/>
    <property type="match status" value="2"/>
</dbReference>
<dbReference type="Proteomes" id="UP000580910">
    <property type="component" value="Unassembled WGS sequence"/>
</dbReference>
<gene>
    <name evidence="4" type="ORF">FB382_001749</name>
</gene>
<name>A0A7W3P9E5_9ACTN</name>
<dbReference type="RefSeq" id="WP_182538454.1">
    <property type="nucleotide sequence ID" value="NZ_JACGXA010000001.1"/>
</dbReference>
<proteinExistence type="predicted"/>
<reference evidence="4 5" key="1">
    <citation type="submission" date="2020-07" db="EMBL/GenBank/DDBJ databases">
        <title>Sequencing the genomes of 1000 actinobacteria strains.</title>
        <authorList>
            <person name="Klenk H.-P."/>
        </authorList>
    </citation>
    <scope>NUCLEOTIDE SEQUENCE [LARGE SCALE GENOMIC DNA]</scope>
    <source>
        <strain evidence="4 5">DSM 21349</strain>
    </source>
</reference>
<evidence type="ECO:0000313" key="4">
    <source>
        <dbReference type="EMBL" id="MBA8803458.1"/>
    </source>
</evidence>
<dbReference type="PANTHER" id="PTHR43080">
    <property type="entry name" value="CBS DOMAIN-CONTAINING PROTEIN CBSX3, MITOCHONDRIAL"/>
    <property type="match status" value="1"/>
</dbReference>
<feature type="domain" description="CBS" evidence="3">
    <location>
        <begin position="84"/>
        <end position="139"/>
    </location>
</feature>
<evidence type="ECO:0000256" key="2">
    <source>
        <dbReference type="PROSITE-ProRule" id="PRU00703"/>
    </source>
</evidence>
<organism evidence="4 5">
    <name type="scientific">Nocardioides ginsengisegetis</name>
    <dbReference type="NCBI Taxonomy" id="661491"/>
    <lineage>
        <taxon>Bacteria</taxon>
        <taxon>Bacillati</taxon>
        <taxon>Actinomycetota</taxon>
        <taxon>Actinomycetes</taxon>
        <taxon>Propionibacteriales</taxon>
        <taxon>Nocardioidaceae</taxon>
        <taxon>Nocardioides</taxon>
    </lineage>
</organism>
<keyword evidence="5" id="KW-1185">Reference proteome</keyword>
<evidence type="ECO:0000313" key="5">
    <source>
        <dbReference type="Proteomes" id="UP000580910"/>
    </source>
</evidence>
<dbReference type="SUPFAM" id="SSF54631">
    <property type="entry name" value="CBS-domain pair"/>
    <property type="match status" value="1"/>
</dbReference>
<dbReference type="InterPro" id="IPR046342">
    <property type="entry name" value="CBS_dom_sf"/>
</dbReference>
<dbReference type="SMART" id="SM00116">
    <property type="entry name" value="CBS"/>
    <property type="match status" value="2"/>
</dbReference>
<dbReference type="InterPro" id="IPR051257">
    <property type="entry name" value="Diverse_CBS-Domain"/>
</dbReference>
<dbReference type="InterPro" id="IPR000644">
    <property type="entry name" value="CBS_dom"/>
</dbReference>
<evidence type="ECO:0000256" key="1">
    <source>
        <dbReference type="ARBA" id="ARBA00023122"/>
    </source>
</evidence>
<dbReference type="EMBL" id="JACGXA010000001">
    <property type="protein sequence ID" value="MBA8803458.1"/>
    <property type="molecule type" value="Genomic_DNA"/>
</dbReference>
<dbReference type="Gene3D" id="3.10.580.10">
    <property type="entry name" value="CBS-domain"/>
    <property type="match status" value="1"/>
</dbReference>
<comment type="caution">
    <text evidence="4">The sequence shown here is derived from an EMBL/GenBank/DDBJ whole genome shotgun (WGS) entry which is preliminary data.</text>
</comment>